<evidence type="ECO:0000313" key="3">
    <source>
        <dbReference type="EMBL" id="PWN02303.1"/>
    </source>
</evidence>
<proteinExistence type="predicted"/>
<dbReference type="PANTHER" id="PTHR43580:SF2">
    <property type="entry name" value="CYTOKINE-LIKE NUCLEAR FACTOR N-PAC"/>
    <property type="match status" value="1"/>
</dbReference>
<dbReference type="GO" id="GO:0050661">
    <property type="term" value="F:NADP binding"/>
    <property type="evidence" value="ECO:0007669"/>
    <property type="project" value="InterPro"/>
</dbReference>
<dbReference type="EMBL" id="QGDD01000006">
    <property type="protein sequence ID" value="PWN02303.1"/>
    <property type="molecule type" value="Genomic_DNA"/>
</dbReference>
<evidence type="ECO:0000259" key="1">
    <source>
        <dbReference type="Pfam" id="PF03446"/>
    </source>
</evidence>
<dbReference type="OrthoDB" id="5176214at2"/>
<dbReference type="SUPFAM" id="SSF51735">
    <property type="entry name" value="NAD(P)-binding Rossmann-fold domains"/>
    <property type="match status" value="1"/>
</dbReference>
<feature type="domain" description="NADPH-dependent reductive aminase-like C-terminal" evidence="2">
    <location>
        <begin position="165"/>
        <end position="286"/>
    </location>
</feature>
<feature type="domain" description="6-phosphogluconate dehydrogenase NADP-binding" evidence="1">
    <location>
        <begin position="8"/>
        <end position="157"/>
    </location>
</feature>
<reference evidence="3 4" key="1">
    <citation type="submission" date="2018-05" db="EMBL/GenBank/DDBJ databases">
        <title>Nocardioides silvaticus genome.</title>
        <authorList>
            <person name="Li C."/>
            <person name="Wang G."/>
        </authorList>
    </citation>
    <scope>NUCLEOTIDE SEQUENCE [LARGE SCALE GENOMIC DNA]</scope>
    <source>
        <strain evidence="3 4">CCTCC AB 2018079</strain>
    </source>
</reference>
<comment type="caution">
    <text evidence="3">The sequence shown here is derived from an EMBL/GenBank/DDBJ whole genome shotgun (WGS) entry which is preliminary data.</text>
</comment>
<sequence length="300" mass="30260">MATSDDPVAVLGTGAIGSAVTRALLGSGRPVIVWNRTAARTDPLVDAGAARAATAAEALAAAPLSVLTLTDYVAVDALLEASISTDLAGRAVVALVTGSPEDARAAARRVGTTGASYLDGGIHASPESIGTPAATLLLSGSASAFAEHAPTLELLGTPRFIGEEPDAAATLDLALYGAWYDAQLGLLRALELVRTAGVDIDQFAELVAAQLDHVPRGVTHVVGEVRAGVFPPGPATLVEHLVMLEQLVAVRGQSSLGAGGLDAVAARIEREIADGQGKLGLTSLVSGVVLASEGDGSRWQ</sequence>
<dbReference type="AlphaFoldDB" id="A0A316TD36"/>
<dbReference type="Pfam" id="PF21761">
    <property type="entry name" value="RedAm-like_C"/>
    <property type="match status" value="1"/>
</dbReference>
<dbReference type="PANTHER" id="PTHR43580">
    <property type="entry name" value="OXIDOREDUCTASE GLYR1-RELATED"/>
    <property type="match status" value="1"/>
</dbReference>
<keyword evidence="4" id="KW-1185">Reference proteome</keyword>
<dbReference type="InterPro" id="IPR036291">
    <property type="entry name" value="NAD(P)-bd_dom_sf"/>
</dbReference>
<name>A0A316TD36_9ACTN</name>
<dbReference type="InterPro" id="IPR048666">
    <property type="entry name" value="RedAm-like_C"/>
</dbReference>
<dbReference type="InterPro" id="IPR051265">
    <property type="entry name" value="HIBADH-related_NP60_sf"/>
</dbReference>
<dbReference type="Proteomes" id="UP000245507">
    <property type="component" value="Unassembled WGS sequence"/>
</dbReference>
<protein>
    <submittedName>
        <fullName evidence="3">NAD(P)-dependent oxidoreductase</fullName>
    </submittedName>
</protein>
<dbReference type="InterPro" id="IPR013328">
    <property type="entry name" value="6PGD_dom2"/>
</dbReference>
<dbReference type="Gene3D" id="3.40.50.720">
    <property type="entry name" value="NAD(P)-binding Rossmann-like Domain"/>
    <property type="match status" value="1"/>
</dbReference>
<organism evidence="3 4">
    <name type="scientific">Nocardioides silvaticus</name>
    <dbReference type="NCBI Taxonomy" id="2201891"/>
    <lineage>
        <taxon>Bacteria</taxon>
        <taxon>Bacillati</taxon>
        <taxon>Actinomycetota</taxon>
        <taxon>Actinomycetes</taxon>
        <taxon>Propionibacteriales</taxon>
        <taxon>Nocardioidaceae</taxon>
        <taxon>Nocardioides</taxon>
    </lineage>
</organism>
<evidence type="ECO:0000259" key="2">
    <source>
        <dbReference type="Pfam" id="PF21761"/>
    </source>
</evidence>
<accession>A0A316TD36</accession>
<dbReference type="Gene3D" id="1.10.1040.10">
    <property type="entry name" value="N-(1-d-carboxylethyl)-l-norvaline Dehydrogenase, domain 2"/>
    <property type="match status" value="1"/>
</dbReference>
<dbReference type="Pfam" id="PF03446">
    <property type="entry name" value="NAD_binding_2"/>
    <property type="match status" value="1"/>
</dbReference>
<dbReference type="InterPro" id="IPR006115">
    <property type="entry name" value="6PGDH_NADP-bd"/>
</dbReference>
<dbReference type="RefSeq" id="WP_109694939.1">
    <property type="nucleotide sequence ID" value="NZ_QGDD01000006.1"/>
</dbReference>
<evidence type="ECO:0000313" key="4">
    <source>
        <dbReference type="Proteomes" id="UP000245507"/>
    </source>
</evidence>
<gene>
    <name evidence="3" type="ORF">DJ010_14430</name>
</gene>